<dbReference type="SMART" id="SM00380">
    <property type="entry name" value="AP2"/>
    <property type="match status" value="1"/>
</dbReference>
<keyword evidence="5" id="KW-0539">Nucleus</keyword>
<name>A0A2J8A1Z1_9CHLO</name>
<evidence type="ECO:0000256" key="5">
    <source>
        <dbReference type="ARBA" id="ARBA00023242"/>
    </source>
</evidence>
<sequence length="126" mass="13384">MRSRATAPDDEYEVGTSGGDDEGGGTQRNGEQRALSSKFRGVCWNRKNKRWQAAINTGGKYVYLGSFTAEHDAARAFDNAAIKLRGSKGTAGAEARGGFRAAHQLQLPELVQQLQEAAAGMQPGGA</sequence>
<dbReference type="Proteomes" id="UP000236333">
    <property type="component" value="Unassembled WGS sequence"/>
</dbReference>
<evidence type="ECO:0000313" key="9">
    <source>
        <dbReference type="Proteomes" id="UP000236333"/>
    </source>
</evidence>
<feature type="region of interest" description="Disordered" evidence="6">
    <location>
        <begin position="1"/>
        <end position="37"/>
    </location>
</feature>
<keyword evidence="2" id="KW-0805">Transcription regulation</keyword>
<dbReference type="SUPFAM" id="SSF54171">
    <property type="entry name" value="DNA-binding domain"/>
    <property type="match status" value="1"/>
</dbReference>
<dbReference type="GO" id="GO:0003700">
    <property type="term" value="F:DNA-binding transcription factor activity"/>
    <property type="evidence" value="ECO:0007669"/>
    <property type="project" value="InterPro"/>
</dbReference>
<dbReference type="EMBL" id="PGGS01000230">
    <property type="protein sequence ID" value="PNH06532.1"/>
    <property type="molecule type" value="Genomic_DNA"/>
</dbReference>
<organism evidence="8 9">
    <name type="scientific">Tetrabaena socialis</name>
    <dbReference type="NCBI Taxonomy" id="47790"/>
    <lineage>
        <taxon>Eukaryota</taxon>
        <taxon>Viridiplantae</taxon>
        <taxon>Chlorophyta</taxon>
        <taxon>core chlorophytes</taxon>
        <taxon>Chlorophyceae</taxon>
        <taxon>CS clade</taxon>
        <taxon>Chlamydomonadales</taxon>
        <taxon>Tetrabaenaceae</taxon>
        <taxon>Tetrabaena</taxon>
    </lineage>
</organism>
<protein>
    <submittedName>
        <fullName evidence="8">AP2-like ethylene-responsive transcription factor SNZ</fullName>
    </submittedName>
</protein>
<accession>A0A2J8A1Z1</accession>
<evidence type="ECO:0000256" key="6">
    <source>
        <dbReference type="SAM" id="MobiDB-lite"/>
    </source>
</evidence>
<dbReference type="PROSITE" id="PS51032">
    <property type="entry name" value="AP2_ERF"/>
    <property type="match status" value="1"/>
</dbReference>
<feature type="compositionally biased region" description="Acidic residues" evidence="6">
    <location>
        <begin position="8"/>
        <end position="23"/>
    </location>
</feature>
<keyword evidence="3" id="KW-0238">DNA-binding</keyword>
<dbReference type="PANTHER" id="PTHR32467:SF90">
    <property type="entry name" value="AP2-LIKE ETHYLENE-RESPONSIVE TRANSCRIPTION FACTOR AIL1"/>
    <property type="match status" value="1"/>
</dbReference>
<evidence type="ECO:0000256" key="1">
    <source>
        <dbReference type="ARBA" id="ARBA00004123"/>
    </source>
</evidence>
<keyword evidence="9" id="KW-1185">Reference proteome</keyword>
<comment type="caution">
    <text evidence="8">The sequence shown here is derived from an EMBL/GenBank/DDBJ whole genome shotgun (WGS) entry which is preliminary data.</text>
</comment>
<evidence type="ECO:0000256" key="2">
    <source>
        <dbReference type="ARBA" id="ARBA00023015"/>
    </source>
</evidence>
<keyword evidence="4" id="KW-0804">Transcription</keyword>
<dbReference type="GO" id="GO:0005634">
    <property type="term" value="C:nucleus"/>
    <property type="evidence" value="ECO:0007669"/>
    <property type="project" value="UniProtKB-SubCell"/>
</dbReference>
<proteinExistence type="predicted"/>
<dbReference type="Pfam" id="PF00847">
    <property type="entry name" value="AP2"/>
    <property type="match status" value="1"/>
</dbReference>
<dbReference type="InterPro" id="IPR016177">
    <property type="entry name" value="DNA-bd_dom_sf"/>
</dbReference>
<evidence type="ECO:0000313" key="8">
    <source>
        <dbReference type="EMBL" id="PNH06532.1"/>
    </source>
</evidence>
<dbReference type="Gene3D" id="3.30.730.10">
    <property type="entry name" value="AP2/ERF domain"/>
    <property type="match status" value="1"/>
</dbReference>
<evidence type="ECO:0000259" key="7">
    <source>
        <dbReference type="PROSITE" id="PS51032"/>
    </source>
</evidence>
<dbReference type="AlphaFoldDB" id="A0A2J8A1Z1"/>
<gene>
    <name evidence="8" type="ORF">TSOC_007076</name>
</gene>
<dbReference type="PANTHER" id="PTHR32467">
    <property type="entry name" value="AP2-LIKE ETHYLENE-RESPONSIVE TRANSCRIPTION FACTOR"/>
    <property type="match status" value="1"/>
</dbReference>
<feature type="domain" description="AP2/ERF" evidence="7">
    <location>
        <begin position="38"/>
        <end position="94"/>
    </location>
</feature>
<evidence type="ECO:0000256" key="3">
    <source>
        <dbReference type="ARBA" id="ARBA00023125"/>
    </source>
</evidence>
<evidence type="ECO:0000256" key="4">
    <source>
        <dbReference type="ARBA" id="ARBA00023163"/>
    </source>
</evidence>
<dbReference type="InterPro" id="IPR036955">
    <property type="entry name" value="AP2/ERF_dom_sf"/>
</dbReference>
<dbReference type="InterPro" id="IPR001471">
    <property type="entry name" value="AP2/ERF_dom"/>
</dbReference>
<comment type="subcellular location">
    <subcellularLocation>
        <location evidence="1">Nucleus</location>
    </subcellularLocation>
</comment>
<dbReference type="OrthoDB" id="550275at2759"/>
<reference evidence="8 9" key="1">
    <citation type="journal article" date="2017" name="Mol. Biol. Evol.">
        <title>The 4-celled Tetrabaena socialis nuclear genome reveals the essential components for genetic control of cell number at the origin of multicellularity in the volvocine lineage.</title>
        <authorList>
            <person name="Featherston J."/>
            <person name="Arakaki Y."/>
            <person name="Hanschen E.R."/>
            <person name="Ferris P.J."/>
            <person name="Michod R.E."/>
            <person name="Olson B.J.S.C."/>
            <person name="Nozaki H."/>
            <person name="Durand P.M."/>
        </authorList>
    </citation>
    <scope>NUCLEOTIDE SEQUENCE [LARGE SCALE GENOMIC DNA]</scope>
    <source>
        <strain evidence="8 9">NIES-571</strain>
    </source>
</reference>
<dbReference type="GO" id="GO:0003677">
    <property type="term" value="F:DNA binding"/>
    <property type="evidence" value="ECO:0007669"/>
    <property type="project" value="UniProtKB-KW"/>
</dbReference>